<keyword evidence="2" id="KW-1185">Reference proteome</keyword>
<comment type="caution">
    <text evidence="1">The sequence shown here is derived from an EMBL/GenBank/DDBJ whole genome shotgun (WGS) entry which is preliminary data.</text>
</comment>
<evidence type="ECO:0000313" key="1">
    <source>
        <dbReference type="EMBL" id="KAK6190883.1"/>
    </source>
</evidence>
<organism evidence="1 2">
    <name type="scientific">Patella caerulea</name>
    <name type="common">Rayed Mediterranean limpet</name>
    <dbReference type="NCBI Taxonomy" id="87958"/>
    <lineage>
        <taxon>Eukaryota</taxon>
        <taxon>Metazoa</taxon>
        <taxon>Spiralia</taxon>
        <taxon>Lophotrochozoa</taxon>
        <taxon>Mollusca</taxon>
        <taxon>Gastropoda</taxon>
        <taxon>Patellogastropoda</taxon>
        <taxon>Patelloidea</taxon>
        <taxon>Patellidae</taxon>
        <taxon>Patella</taxon>
    </lineage>
</organism>
<dbReference type="Proteomes" id="UP001347796">
    <property type="component" value="Unassembled WGS sequence"/>
</dbReference>
<dbReference type="AlphaFoldDB" id="A0AAN8K1H2"/>
<dbReference type="EMBL" id="JAZGQO010000002">
    <property type="protein sequence ID" value="KAK6190883.1"/>
    <property type="molecule type" value="Genomic_DNA"/>
</dbReference>
<name>A0AAN8K1H2_PATCE</name>
<gene>
    <name evidence="1" type="ORF">SNE40_002655</name>
</gene>
<accession>A0AAN8K1H2</accession>
<protein>
    <submittedName>
        <fullName evidence="1">Uncharacterized protein</fullName>
    </submittedName>
</protein>
<proteinExistence type="predicted"/>
<reference evidence="1 2" key="1">
    <citation type="submission" date="2024-01" db="EMBL/GenBank/DDBJ databases">
        <title>The genome of the rayed Mediterranean limpet Patella caerulea (Linnaeus, 1758).</title>
        <authorList>
            <person name="Anh-Thu Weber A."/>
            <person name="Halstead-Nussloch G."/>
        </authorList>
    </citation>
    <scope>NUCLEOTIDE SEQUENCE [LARGE SCALE GENOMIC DNA]</scope>
    <source>
        <strain evidence="1">AATW-2023a</strain>
        <tissue evidence="1">Whole specimen</tissue>
    </source>
</reference>
<sequence>MPRGGRMPMRMPMKMNMAFLNAMMANSRRMMPMGRPTAPNMNFPPSMGAGLPSGLMGMMPPNFMGGNTALMGAMMGADIAPYGPDRTVGGVTIDGSDISYGP</sequence>
<evidence type="ECO:0000313" key="2">
    <source>
        <dbReference type="Proteomes" id="UP001347796"/>
    </source>
</evidence>